<comment type="caution">
    <text evidence="3">The sequence shown here is derived from an EMBL/GenBank/DDBJ whole genome shotgun (WGS) entry which is preliminary data.</text>
</comment>
<dbReference type="Pfam" id="PF12799">
    <property type="entry name" value="LRR_4"/>
    <property type="match status" value="1"/>
</dbReference>
<evidence type="ECO:0000313" key="3">
    <source>
        <dbReference type="EMBL" id="PKB91838.1"/>
    </source>
</evidence>
<evidence type="ECO:0000256" key="2">
    <source>
        <dbReference type="ARBA" id="ARBA00022737"/>
    </source>
</evidence>
<keyword evidence="1" id="KW-0433">Leucine-rich repeat</keyword>
<reference evidence="3 4" key="1">
    <citation type="submission" date="2016-04" db="EMBL/GenBank/DDBJ databases">
        <title>Genome analyses suggest a sexual origin of heterokaryosis in a supposedly ancient asexual fungus.</title>
        <authorList>
            <person name="Ropars J."/>
            <person name="Sedzielewska K."/>
            <person name="Noel J."/>
            <person name="Charron P."/>
            <person name="Farinelli L."/>
            <person name="Marton T."/>
            <person name="Kruger M."/>
            <person name="Pelin A."/>
            <person name="Brachmann A."/>
            <person name="Corradi N."/>
        </authorList>
    </citation>
    <scope>NUCLEOTIDE SEQUENCE [LARGE SCALE GENOMIC DNA]</scope>
    <source>
        <strain evidence="3 4">A5</strain>
    </source>
</reference>
<organism evidence="3 4">
    <name type="scientific">Rhizophagus irregularis</name>
    <dbReference type="NCBI Taxonomy" id="588596"/>
    <lineage>
        <taxon>Eukaryota</taxon>
        <taxon>Fungi</taxon>
        <taxon>Fungi incertae sedis</taxon>
        <taxon>Mucoromycota</taxon>
        <taxon>Glomeromycotina</taxon>
        <taxon>Glomeromycetes</taxon>
        <taxon>Glomerales</taxon>
        <taxon>Glomeraceae</taxon>
        <taxon>Rhizophagus</taxon>
    </lineage>
</organism>
<keyword evidence="2" id="KW-0677">Repeat</keyword>
<reference evidence="3 4" key="2">
    <citation type="submission" date="2017-09" db="EMBL/GenBank/DDBJ databases">
        <title>Extensive intraspecific genome diversity in a model arbuscular mycorrhizal fungus.</title>
        <authorList>
            <person name="Chen E.C."/>
            <person name="Morin E."/>
            <person name="Beaudet D."/>
            <person name="Noel J."/>
            <person name="Ndikumana S."/>
            <person name="Charron P."/>
            <person name="St-Onge C."/>
            <person name="Giorgi J."/>
            <person name="Grigoriev I.V."/>
            <person name="Roux C."/>
            <person name="Martin F.M."/>
            <person name="Corradi N."/>
        </authorList>
    </citation>
    <scope>NUCLEOTIDE SEQUENCE [LARGE SCALE GENOMIC DNA]</scope>
    <source>
        <strain evidence="3 4">A5</strain>
    </source>
</reference>
<dbReference type="EMBL" id="LLXJ01013577">
    <property type="protein sequence ID" value="PKB91838.1"/>
    <property type="molecule type" value="Genomic_DNA"/>
</dbReference>
<dbReference type="SUPFAM" id="SSF52075">
    <property type="entry name" value="Outer arm dynein light chain 1"/>
    <property type="match status" value="1"/>
</dbReference>
<evidence type="ECO:0000256" key="1">
    <source>
        <dbReference type="ARBA" id="ARBA00022614"/>
    </source>
</evidence>
<name>A0A2N0NBB5_9GLOM</name>
<accession>A0A2N0NBB5</accession>
<dbReference type="AlphaFoldDB" id="A0A2N0NBB5"/>
<sequence>DGYNLTENNYIEEPQLEQANIRKYINKRYPTKSDKEKENKLIIDNKNLEFHLDLSEFVNLEELICSKNQLTSLDISKNKQLTEIDCSQNKLIKVIA</sequence>
<gene>
    <name evidence="3" type="ORF">RhiirA5_447336</name>
</gene>
<dbReference type="InterPro" id="IPR025875">
    <property type="entry name" value="Leu-rich_rpt_4"/>
</dbReference>
<protein>
    <submittedName>
        <fullName evidence="3">Uncharacterized protein</fullName>
    </submittedName>
</protein>
<proteinExistence type="predicted"/>
<dbReference type="Proteomes" id="UP000232722">
    <property type="component" value="Unassembled WGS sequence"/>
</dbReference>
<dbReference type="Gene3D" id="3.80.10.10">
    <property type="entry name" value="Ribonuclease Inhibitor"/>
    <property type="match status" value="1"/>
</dbReference>
<evidence type="ECO:0000313" key="4">
    <source>
        <dbReference type="Proteomes" id="UP000232722"/>
    </source>
</evidence>
<dbReference type="InterPro" id="IPR032675">
    <property type="entry name" value="LRR_dom_sf"/>
</dbReference>
<feature type="non-terminal residue" evidence="3">
    <location>
        <position position="1"/>
    </location>
</feature>